<feature type="transmembrane region" description="Helical" evidence="6">
    <location>
        <begin position="457"/>
        <end position="479"/>
    </location>
</feature>
<sequence length="590" mass="68995">MARQPLLILVCCFILGILFQDYFHFGQNFIFVVSVFCILISASTFLKSFFIAKIQPVFLSVFFFGFGIFLHYLNFPQEPKISTKSNETIIFKISKKLNSSEKNKKYEAIVEVGKQKIKSVLLVPKDSKELDFEHYYKAKAYVSRPQHPQYNFQFDYSQYLHRKDIFFQCYINDEIASAVRNDLSFGEKIRQKRLEVLQQINQSEMSPKSQEFLKGIILSDRTDIDSETLQDFNRSGLVHFLAISGTHVVVIFGMLYYLFMKILPLKFRKSVIISSLLLIWVFALFIGFGSSVLRACIMLTIYFIYVLLQRKPDLLHSLALSAFVILISDTQQIFDVGFQLSFLAVFGIFWLNQPILKHLPTQDNFFKKVIFNTISISISAQLSTLPLVLYYFHQFSFISIFANFFIVPFSEVIIIFSFLMTGLISLGLNFGIINIFYDFVINLLLKTIHWFADFQSLFFENISMNLVEVAVLFMVFYFLRFVILKYSFKRIFRFSLAVLLFFVFRISFTIHENRKDEVLVHQYKSGSVVSIKKSNTVCFWIENLEDQNKIQQYIMSPYLSSRRVKSFKIKQLPSSSGKVVFNNKIYNLKK</sequence>
<dbReference type="GO" id="GO:0005886">
    <property type="term" value="C:plasma membrane"/>
    <property type="evidence" value="ECO:0007669"/>
    <property type="project" value="UniProtKB-SubCell"/>
</dbReference>
<accession>A0A9N8QSP7</accession>
<dbReference type="NCBIfam" id="TIGR00360">
    <property type="entry name" value="ComEC_N-term"/>
    <property type="match status" value="1"/>
</dbReference>
<dbReference type="Pfam" id="PF13567">
    <property type="entry name" value="DUF4131"/>
    <property type="match status" value="1"/>
</dbReference>
<reference evidence="9" key="1">
    <citation type="submission" date="2020-12" db="EMBL/GenBank/DDBJ databases">
        <authorList>
            <person name="Rodrigo-Torres L."/>
            <person name="Arahal R. D."/>
            <person name="Lucena T."/>
        </authorList>
    </citation>
    <scope>NUCLEOTIDE SEQUENCE</scope>
    <source>
        <strain evidence="9">CECT 9390</strain>
    </source>
</reference>
<evidence type="ECO:0000256" key="4">
    <source>
        <dbReference type="ARBA" id="ARBA00022989"/>
    </source>
</evidence>
<dbReference type="AlphaFoldDB" id="A0A9N8QSP7"/>
<evidence type="ECO:0000256" key="1">
    <source>
        <dbReference type="ARBA" id="ARBA00004651"/>
    </source>
</evidence>
<keyword evidence="2" id="KW-1003">Cell membrane</keyword>
<keyword evidence="3 6" id="KW-0812">Transmembrane</keyword>
<evidence type="ECO:0000256" key="5">
    <source>
        <dbReference type="ARBA" id="ARBA00023136"/>
    </source>
</evidence>
<dbReference type="PANTHER" id="PTHR30619">
    <property type="entry name" value="DNA INTERNALIZATION/COMPETENCE PROTEIN COMEC/REC2"/>
    <property type="match status" value="1"/>
</dbReference>
<evidence type="ECO:0000256" key="3">
    <source>
        <dbReference type="ARBA" id="ARBA00022692"/>
    </source>
</evidence>
<feature type="transmembrane region" description="Helical" evidence="6">
    <location>
        <begin position="491"/>
        <end position="508"/>
    </location>
</feature>
<dbReference type="Proteomes" id="UP000662618">
    <property type="component" value="Unassembled WGS sequence"/>
</dbReference>
<feature type="transmembrane region" description="Helical" evidence="6">
    <location>
        <begin position="270"/>
        <end position="286"/>
    </location>
</feature>
<dbReference type="EMBL" id="CAJIMS010000001">
    <property type="protein sequence ID" value="CAD7809223.1"/>
    <property type="molecule type" value="Genomic_DNA"/>
</dbReference>
<dbReference type="InterPro" id="IPR025405">
    <property type="entry name" value="DUF4131"/>
</dbReference>
<evidence type="ECO:0000313" key="9">
    <source>
        <dbReference type="EMBL" id="CAD7809223.1"/>
    </source>
</evidence>
<proteinExistence type="predicted"/>
<name>A0A9N8QSP7_9FLAO</name>
<dbReference type="RefSeq" id="WP_162088311.1">
    <property type="nucleotide sequence ID" value="NZ_CAJIMS010000001.1"/>
</dbReference>
<dbReference type="InterPro" id="IPR004477">
    <property type="entry name" value="ComEC_N"/>
</dbReference>
<comment type="subcellular location">
    <subcellularLocation>
        <location evidence="1">Cell membrane</location>
        <topology evidence="1">Multi-pass membrane protein</topology>
    </subcellularLocation>
</comment>
<feature type="transmembrane region" description="Helical" evidence="6">
    <location>
        <begin position="237"/>
        <end position="258"/>
    </location>
</feature>
<dbReference type="InterPro" id="IPR052159">
    <property type="entry name" value="Competence_DNA_uptake"/>
</dbReference>
<comment type="caution">
    <text evidence="9">The sequence shown here is derived from an EMBL/GenBank/DDBJ whole genome shotgun (WGS) entry which is preliminary data.</text>
</comment>
<dbReference type="Pfam" id="PF03772">
    <property type="entry name" value="Competence"/>
    <property type="match status" value="1"/>
</dbReference>
<gene>
    <name evidence="9" type="primary">comEC</name>
    <name evidence="9" type="ORF">CHRY9390_01962</name>
</gene>
<organism evidence="9 10">
    <name type="scientific">Chryseobacterium aquaeductus</name>
    <dbReference type="NCBI Taxonomy" id="2675056"/>
    <lineage>
        <taxon>Bacteria</taxon>
        <taxon>Pseudomonadati</taxon>
        <taxon>Bacteroidota</taxon>
        <taxon>Flavobacteriia</taxon>
        <taxon>Flavobacteriales</taxon>
        <taxon>Weeksellaceae</taxon>
        <taxon>Chryseobacterium group</taxon>
        <taxon>Chryseobacterium</taxon>
    </lineage>
</organism>
<feature type="transmembrane region" description="Helical" evidence="6">
    <location>
        <begin position="426"/>
        <end position="445"/>
    </location>
</feature>
<feature type="transmembrane region" description="Helical" evidence="6">
    <location>
        <begin position="398"/>
        <end position="419"/>
    </location>
</feature>
<protein>
    <submittedName>
        <fullName evidence="9">ComE operon protein 3</fullName>
    </submittedName>
</protein>
<evidence type="ECO:0000256" key="2">
    <source>
        <dbReference type="ARBA" id="ARBA00022475"/>
    </source>
</evidence>
<feature type="domain" description="DUF4131" evidence="8">
    <location>
        <begin position="30"/>
        <end position="173"/>
    </location>
</feature>
<feature type="transmembrane region" description="Helical" evidence="6">
    <location>
        <begin position="29"/>
        <end position="50"/>
    </location>
</feature>
<keyword evidence="10" id="KW-1185">Reference proteome</keyword>
<dbReference type="PANTHER" id="PTHR30619:SF1">
    <property type="entry name" value="RECOMBINATION PROTEIN 2"/>
    <property type="match status" value="1"/>
</dbReference>
<feature type="transmembrane region" description="Helical" evidence="6">
    <location>
        <begin position="369"/>
        <end position="392"/>
    </location>
</feature>
<evidence type="ECO:0000259" key="8">
    <source>
        <dbReference type="Pfam" id="PF13567"/>
    </source>
</evidence>
<feature type="transmembrane region" description="Helical" evidence="6">
    <location>
        <begin position="57"/>
        <end position="75"/>
    </location>
</feature>
<keyword evidence="4 6" id="KW-1133">Transmembrane helix</keyword>
<keyword evidence="5 6" id="KW-0472">Membrane</keyword>
<evidence type="ECO:0000259" key="7">
    <source>
        <dbReference type="Pfam" id="PF03772"/>
    </source>
</evidence>
<evidence type="ECO:0000313" key="10">
    <source>
        <dbReference type="Proteomes" id="UP000662618"/>
    </source>
</evidence>
<evidence type="ECO:0000256" key="6">
    <source>
        <dbReference type="SAM" id="Phobius"/>
    </source>
</evidence>
<feature type="domain" description="ComEC/Rec2-related protein" evidence="7">
    <location>
        <begin position="217"/>
        <end position="483"/>
    </location>
</feature>
<feature type="transmembrane region" description="Helical" evidence="6">
    <location>
        <begin position="340"/>
        <end position="357"/>
    </location>
</feature>